<comment type="caution">
    <text evidence="2">The sequence shown here is derived from an EMBL/GenBank/DDBJ whole genome shotgun (WGS) entry which is preliminary data.</text>
</comment>
<accession>A0A074MX45</accession>
<dbReference type="AlphaFoldDB" id="A0A074MX45"/>
<evidence type="ECO:0000313" key="2">
    <source>
        <dbReference type="EMBL" id="KEO90147.1"/>
    </source>
</evidence>
<keyword evidence="1" id="KW-0812">Transmembrane</keyword>
<evidence type="ECO:0000256" key="1">
    <source>
        <dbReference type="SAM" id="Phobius"/>
    </source>
</evidence>
<protein>
    <submittedName>
        <fullName evidence="2">Photosynthetic complex assembly protein</fullName>
    </submittedName>
</protein>
<dbReference type="eggNOG" id="ENOG5032YH7">
    <property type="taxonomic scope" value="Bacteria"/>
</dbReference>
<dbReference type="STRING" id="1044.EH31_08625"/>
<dbReference type="EMBL" id="JMIW01000003">
    <property type="protein sequence ID" value="KEO90147.1"/>
    <property type="molecule type" value="Genomic_DNA"/>
</dbReference>
<keyword evidence="1" id="KW-0472">Membrane</keyword>
<reference evidence="2 3" key="1">
    <citation type="submission" date="2014-04" db="EMBL/GenBank/DDBJ databases">
        <title>A comprehensive comparison of genomes of Erythrobacter spp. strains.</title>
        <authorList>
            <person name="Zheng Q."/>
        </authorList>
    </citation>
    <scope>NUCLEOTIDE SEQUENCE [LARGE SCALE GENOMIC DNA]</scope>
    <source>
        <strain evidence="2 3">DSM 6997</strain>
    </source>
</reference>
<organism evidence="2 3">
    <name type="scientific">Erythrobacter longus</name>
    <dbReference type="NCBI Taxonomy" id="1044"/>
    <lineage>
        <taxon>Bacteria</taxon>
        <taxon>Pseudomonadati</taxon>
        <taxon>Pseudomonadota</taxon>
        <taxon>Alphaproteobacteria</taxon>
        <taxon>Sphingomonadales</taxon>
        <taxon>Erythrobacteraceae</taxon>
        <taxon>Erythrobacter/Porphyrobacter group</taxon>
        <taxon>Erythrobacter</taxon>
    </lineage>
</organism>
<dbReference type="Proteomes" id="UP000027647">
    <property type="component" value="Unassembled WGS sequence"/>
</dbReference>
<keyword evidence="3" id="KW-1185">Reference proteome</keyword>
<name>A0A074MX45_ERYLO</name>
<keyword evidence="1" id="KW-1133">Transmembrane helix</keyword>
<dbReference type="NCBIfam" id="TIGR03054">
    <property type="entry name" value="photo_alph_chp1"/>
    <property type="match status" value="1"/>
</dbReference>
<evidence type="ECO:0000313" key="3">
    <source>
        <dbReference type="Proteomes" id="UP000027647"/>
    </source>
</evidence>
<dbReference type="InterPro" id="IPR017495">
    <property type="entry name" value="PuhC"/>
</dbReference>
<sequence length="160" mass="17492">MIVREYEEDEITVNRFPLMLMGGLIVISLALTSAVSLGVFERQAVPSEVREASGTQATATRSLLFFDEADGTVRVEDAGTGEIVGSFGPGTGGFVRSTLRSLVYQRRVHGFGREVPFELIEWNNGMLTLLDPTTQETVELHSFGEGNRTTFANFLKTGAQ</sequence>
<gene>
    <name evidence="2" type="ORF">EH31_08625</name>
</gene>
<dbReference type="OrthoDB" id="7848123at2"/>
<dbReference type="RefSeq" id="WP_034959614.1">
    <property type="nucleotide sequence ID" value="NZ_JMIW01000003.1"/>
</dbReference>
<feature type="transmembrane region" description="Helical" evidence="1">
    <location>
        <begin position="20"/>
        <end position="40"/>
    </location>
</feature>
<proteinExistence type="predicted"/>